<feature type="region of interest" description="Disordered" evidence="1">
    <location>
        <begin position="97"/>
        <end position="126"/>
    </location>
</feature>
<dbReference type="EMBL" id="JBICCN010000056">
    <property type="protein sequence ID" value="KAL3096960.1"/>
    <property type="molecule type" value="Genomic_DNA"/>
</dbReference>
<keyword evidence="4" id="KW-1185">Reference proteome</keyword>
<protein>
    <submittedName>
        <fullName evidence="3">Uncharacterized protein</fullName>
    </submittedName>
</protein>
<accession>A0ABD2K254</accession>
<gene>
    <name evidence="3" type="ORF">niasHS_002676</name>
</gene>
<feature type="signal peptide" evidence="2">
    <location>
        <begin position="1"/>
        <end position="24"/>
    </location>
</feature>
<dbReference type="Proteomes" id="UP001620645">
    <property type="component" value="Unassembled WGS sequence"/>
</dbReference>
<proteinExistence type="predicted"/>
<organism evidence="3 4">
    <name type="scientific">Heterodera schachtii</name>
    <name type="common">Sugarbeet cyst nematode worm</name>
    <name type="synonym">Tylenchus schachtii</name>
    <dbReference type="NCBI Taxonomy" id="97005"/>
    <lineage>
        <taxon>Eukaryota</taxon>
        <taxon>Metazoa</taxon>
        <taxon>Ecdysozoa</taxon>
        <taxon>Nematoda</taxon>
        <taxon>Chromadorea</taxon>
        <taxon>Rhabditida</taxon>
        <taxon>Tylenchina</taxon>
        <taxon>Tylenchomorpha</taxon>
        <taxon>Tylenchoidea</taxon>
        <taxon>Heteroderidae</taxon>
        <taxon>Heteroderinae</taxon>
        <taxon>Heterodera</taxon>
    </lineage>
</organism>
<evidence type="ECO:0000256" key="1">
    <source>
        <dbReference type="SAM" id="MobiDB-lite"/>
    </source>
</evidence>
<evidence type="ECO:0000313" key="4">
    <source>
        <dbReference type="Proteomes" id="UP001620645"/>
    </source>
</evidence>
<feature type="compositionally biased region" description="Basic and acidic residues" evidence="1">
    <location>
        <begin position="114"/>
        <end position="126"/>
    </location>
</feature>
<dbReference type="AlphaFoldDB" id="A0ABD2K254"/>
<comment type="caution">
    <text evidence="3">The sequence shown here is derived from an EMBL/GenBank/DDBJ whole genome shotgun (WGS) entry which is preliminary data.</text>
</comment>
<name>A0ABD2K254_HETSC</name>
<evidence type="ECO:0000313" key="3">
    <source>
        <dbReference type="EMBL" id="KAL3096960.1"/>
    </source>
</evidence>
<feature type="chain" id="PRO_5044878439" evidence="2">
    <location>
        <begin position="25"/>
        <end position="126"/>
    </location>
</feature>
<evidence type="ECO:0000256" key="2">
    <source>
        <dbReference type="SAM" id="SignalP"/>
    </source>
</evidence>
<sequence>MCRLLPLFLTLFAVLVALCVSVEGQQPSAEQPRAVLLDLIPTELVENKRSPRHFAFAKRARSFAFAKRNANGWGRAFAFAKRTAELPQWNEKRFAFADGGASRREKGKGRSKGRQTEKDTRRFCKR</sequence>
<reference evidence="3 4" key="1">
    <citation type="submission" date="2024-10" db="EMBL/GenBank/DDBJ databases">
        <authorList>
            <person name="Kim D."/>
        </authorList>
    </citation>
    <scope>NUCLEOTIDE SEQUENCE [LARGE SCALE GENOMIC DNA]</scope>
    <source>
        <strain evidence="3">Taebaek</strain>
    </source>
</reference>
<keyword evidence="2" id="KW-0732">Signal</keyword>